<evidence type="ECO:0000313" key="5">
    <source>
        <dbReference type="Proteomes" id="UP000261600"/>
    </source>
</evidence>
<name>A0A3Q3R5F6_MONAL</name>
<dbReference type="GO" id="GO:0070531">
    <property type="term" value="C:BRCA1-A complex"/>
    <property type="evidence" value="ECO:0007669"/>
    <property type="project" value="TreeGrafter"/>
</dbReference>
<keyword evidence="2 3" id="KW-0040">ANK repeat</keyword>
<dbReference type="Ensembl" id="ENSMALT00000027534.1">
    <property type="protein sequence ID" value="ENSMALP00000027032.1"/>
    <property type="gene ID" value="ENSMALG00000018768.1"/>
</dbReference>
<dbReference type="Pfam" id="PF12796">
    <property type="entry name" value="Ank_2"/>
    <property type="match status" value="1"/>
</dbReference>
<dbReference type="Pfam" id="PF00023">
    <property type="entry name" value="Ank"/>
    <property type="match status" value="1"/>
</dbReference>
<dbReference type="Gene3D" id="1.25.40.20">
    <property type="entry name" value="Ankyrin repeat-containing domain"/>
    <property type="match status" value="1"/>
</dbReference>
<accession>A0A3Q3R5F6</accession>
<dbReference type="InterPro" id="IPR036770">
    <property type="entry name" value="Ankyrin_rpt-contain_sf"/>
</dbReference>
<dbReference type="SUPFAM" id="SSF48403">
    <property type="entry name" value="Ankyrin repeat"/>
    <property type="match status" value="1"/>
</dbReference>
<evidence type="ECO:0000256" key="3">
    <source>
        <dbReference type="PROSITE-ProRule" id="PRU00023"/>
    </source>
</evidence>
<evidence type="ECO:0000256" key="1">
    <source>
        <dbReference type="ARBA" id="ARBA00022737"/>
    </source>
</evidence>
<dbReference type="GO" id="GO:0031436">
    <property type="term" value="C:BRCA1-BARD1 complex"/>
    <property type="evidence" value="ECO:0007669"/>
    <property type="project" value="TreeGrafter"/>
</dbReference>
<dbReference type="PANTHER" id="PTHR24171:SF9">
    <property type="entry name" value="ANKYRIN REPEAT DOMAIN-CONTAINING PROTEIN 39"/>
    <property type="match status" value="1"/>
</dbReference>
<keyword evidence="5" id="KW-1185">Reference proteome</keyword>
<dbReference type="PROSITE" id="PS50297">
    <property type="entry name" value="ANK_REP_REGION"/>
    <property type="match status" value="3"/>
</dbReference>
<dbReference type="AlphaFoldDB" id="A0A3Q3R5F6"/>
<keyword evidence="1" id="KW-0677">Repeat</keyword>
<evidence type="ECO:0000256" key="2">
    <source>
        <dbReference type="ARBA" id="ARBA00023043"/>
    </source>
</evidence>
<sequence>MEPKIIYSYQPLATNFYVATAQNYHPQLVFPNKVVMKNRAFQRVHEGCILTAGPAIGRSGSRRHADADFVRHVVPVSSPSVYQTLNEMDFERGIWSAAMDGDLERVKSLVEKGTDPNLRDSSGYAALHYASRSGHLAVCKFLLENGACASPQTPGGATPLHRSAYCGHVDVVRLLLHHRADPIFCDDDGASPLHKAAEMGHEKVCQLLLELCPALCNQVNKRLQLPYQLARQGDLQELLKPPR</sequence>
<reference evidence="4" key="2">
    <citation type="submission" date="2025-09" db="UniProtKB">
        <authorList>
            <consortium name="Ensembl"/>
        </authorList>
    </citation>
    <scope>IDENTIFICATION</scope>
</reference>
<dbReference type="InterPro" id="IPR002110">
    <property type="entry name" value="Ankyrin_rpt"/>
</dbReference>
<dbReference type="SMART" id="SM00248">
    <property type="entry name" value="ANK"/>
    <property type="match status" value="4"/>
</dbReference>
<proteinExistence type="predicted"/>
<feature type="repeat" description="ANK" evidence="3">
    <location>
        <begin position="155"/>
        <end position="187"/>
    </location>
</feature>
<reference evidence="4" key="1">
    <citation type="submission" date="2025-08" db="UniProtKB">
        <authorList>
            <consortium name="Ensembl"/>
        </authorList>
    </citation>
    <scope>IDENTIFICATION</scope>
</reference>
<dbReference type="PROSITE" id="PS50088">
    <property type="entry name" value="ANK_REPEAT"/>
    <property type="match status" value="3"/>
</dbReference>
<dbReference type="STRING" id="43700.ENSMALP00000027032"/>
<dbReference type="GO" id="GO:0085020">
    <property type="term" value="P:protein K6-linked ubiquitination"/>
    <property type="evidence" value="ECO:0007669"/>
    <property type="project" value="TreeGrafter"/>
</dbReference>
<feature type="repeat" description="ANK" evidence="3">
    <location>
        <begin position="188"/>
        <end position="210"/>
    </location>
</feature>
<dbReference type="GO" id="GO:0004842">
    <property type="term" value="F:ubiquitin-protein transferase activity"/>
    <property type="evidence" value="ECO:0007669"/>
    <property type="project" value="TreeGrafter"/>
</dbReference>
<protein>
    <submittedName>
        <fullName evidence="4">Uncharacterized protein</fullName>
    </submittedName>
</protein>
<feature type="repeat" description="ANK" evidence="3">
    <location>
        <begin position="122"/>
        <end position="147"/>
    </location>
</feature>
<evidence type="ECO:0000313" key="4">
    <source>
        <dbReference type="Ensembl" id="ENSMALP00000027032.1"/>
    </source>
</evidence>
<dbReference type="Proteomes" id="UP000261600">
    <property type="component" value="Unplaced"/>
</dbReference>
<organism evidence="4 5">
    <name type="scientific">Monopterus albus</name>
    <name type="common">Swamp eel</name>
    <dbReference type="NCBI Taxonomy" id="43700"/>
    <lineage>
        <taxon>Eukaryota</taxon>
        <taxon>Metazoa</taxon>
        <taxon>Chordata</taxon>
        <taxon>Craniata</taxon>
        <taxon>Vertebrata</taxon>
        <taxon>Euteleostomi</taxon>
        <taxon>Actinopterygii</taxon>
        <taxon>Neopterygii</taxon>
        <taxon>Teleostei</taxon>
        <taxon>Neoteleostei</taxon>
        <taxon>Acanthomorphata</taxon>
        <taxon>Anabantaria</taxon>
        <taxon>Synbranchiformes</taxon>
        <taxon>Synbranchidae</taxon>
        <taxon>Monopterus</taxon>
    </lineage>
</organism>
<dbReference type="PANTHER" id="PTHR24171">
    <property type="entry name" value="ANKYRIN REPEAT DOMAIN-CONTAINING PROTEIN 39-RELATED"/>
    <property type="match status" value="1"/>
</dbReference>